<sequence>MAQLPSHIVKAELFSLTFANKSTLDDSGLIPPSPSPSDYFMSSIKVLCNDFFHALAGLNLRKAYGPDGVRLIVLKNCAFMLAPCLAKLFQLSIDLYLSFMPTFNRSLKGATLRVAEVQALRVVHRDYLEDLMLGRQVDQYINTRVRPGLLLDPRGHKEGKLHPDLWGLTYNPRAWRQRYIHPDLLSIIWGKAKAEEYSHHPPSLRSPQVGKDLYYVPLFKERFCRELVEELEHFGQWQHKDMDDREEAHHYTSTNINLSQIDYEAEYHVVINTLHKVGEEIGAALAAGYLYILKRLGTAPPLLSKCSN</sequence>
<evidence type="ECO:0000313" key="2">
    <source>
        <dbReference type="Proteomes" id="UP000324222"/>
    </source>
</evidence>
<keyword evidence="1" id="KW-0560">Oxidoreductase</keyword>
<proteinExistence type="predicted"/>
<gene>
    <name evidence="1" type="primary">Plod1</name>
    <name evidence="1" type="ORF">E2C01_031032</name>
</gene>
<dbReference type="GO" id="GO:0051213">
    <property type="term" value="F:dioxygenase activity"/>
    <property type="evidence" value="ECO:0007669"/>
    <property type="project" value="UniProtKB-KW"/>
</dbReference>
<keyword evidence="2" id="KW-1185">Reference proteome</keyword>
<dbReference type="OrthoDB" id="6366635at2759"/>
<reference evidence="1 2" key="1">
    <citation type="submission" date="2019-05" db="EMBL/GenBank/DDBJ databases">
        <title>Another draft genome of Portunus trituberculatus and its Hox gene families provides insights of decapod evolution.</title>
        <authorList>
            <person name="Jeong J.-H."/>
            <person name="Song I."/>
            <person name="Kim S."/>
            <person name="Choi T."/>
            <person name="Kim D."/>
            <person name="Ryu S."/>
            <person name="Kim W."/>
        </authorList>
    </citation>
    <scope>NUCLEOTIDE SEQUENCE [LARGE SCALE GENOMIC DNA]</scope>
    <source>
        <tissue evidence="1">Muscle</tissue>
    </source>
</reference>
<dbReference type="Proteomes" id="UP000324222">
    <property type="component" value="Unassembled WGS sequence"/>
</dbReference>
<dbReference type="PANTHER" id="PTHR10730:SF45">
    <property type="entry name" value="PROCOLLAGEN-LYSINE,2-OXOGLUTARATE 5-DIOXYGENASE"/>
    <property type="match status" value="1"/>
</dbReference>
<protein>
    <submittedName>
        <fullName evidence="1">Procollagen-lysine,2-oxoglutarate 5-dioxygenase 1</fullName>
    </submittedName>
</protein>
<keyword evidence="1" id="KW-0223">Dioxygenase</keyword>
<name>A0A5B7EWI7_PORTR</name>
<comment type="caution">
    <text evidence="1">The sequence shown here is derived from an EMBL/GenBank/DDBJ whole genome shotgun (WGS) entry which is preliminary data.</text>
</comment>
<organism evidence="1 2">
    <name type="scientific">Portunus trituberculatus</name>
    <name type="common">Swimming crab</name>
    <name type="synonym">Neptunus trituberculatus</name>
    <dbReference type="NCBI Taxonomy" id="210409"/>
    <lineage>
        <taxon>Eukaryota</taxon>
        <taxon>Metazoa</taxon>
        <taxon>Ecdysozoa</taxon>
        <taxon>Arthropoda</taxon>
        <taxon>Crustacea</taxon>
        <taxon>Multicrustacea</taxon>
        <taxon>Malacostraca</taxon>
        <taxon>Eumalacostraca</taxon>
        <taxon>Eucarida</taxon>
        <taxon>Decapoda</taxon>
        <taxon>Pleocyemata</taxon>
        <taxon>Brachyura</taxon>
        <taxon>Eubrachyura</taxon>
        <taxon>Portunoidea</taxon>
        <taxon>Portunidae</taxon>
        <taxon>Portuninae</taxon>
        <taxon>Portunus</taxon>
    </lineage>
</organism>
<dbReference type="PANTHER" id="PTHR10730">
    <property type="entry name" value="PROCOLLAGEN-LYSINE,2-OXOGLUTARATE 5-DIOXYGENASE/GLYCOSYLTRANSFERASE 25 FAMILY MEMBER"/>
    <property type="match status" value="1"/>
</dbReference>
<dbReference type="EMBL" id="VSRR010003812">
    <property type="protein sequence ID" value="MPC37546.1"/>
    <property type="molecule type" value="Genomic_DNA"/>
</dbReference>
<evidence type="ECO:0000313" key="1">
    <source>
        <dbReference type="EMBL" id="MPC37546.1"/>
    </source>
</evidence>
<dbReference type="AlphaFoldDB" id="A0A5B7EWI7"/>
<dbReference type="InterPro" id="IPR050757">
    <property type="entry name" value="Collagen_mod_GT25"/>
</dbReference>
<accession>A0A5B7EWI7</accession>